<dbReference type="Proteomes" id="UP000053105">
    <property type="component" value="Unassembled WGS sequence"/>
</dbReference>
<evidence type="ECO:0000313" key="15">
    <source>
        <dbReference type="Proteomes" id="UP000053105"/>
    </source>
</evidence>
<feature type="repeat" description="WD" evidence="13">
    <location>
        <begin position="417"/>
        <end position="452"/>
    </location>
</feature>
<keyword evidence="6" id="KW-0282">Flagellum</keyword>
<evidence type="ECO:0000256" key="13">
    <source>
        <dbReference type="PROSITE-ProRule" id="PRU00221"/>
    </source>
</evidence>
<comment type="subunit">
    <text evidence="12">Microtubule inner protein component of sperm flagellar doublet microtubules. Interacts with BRCA2. Interacts with the CCT chaperonin complex. Interacts with HSP70. Interacts with AK8. Interacts with CFAP45. Interacts with DNAI1. Interacts with IQDC.</text>
</comment>
<dbReference type="SUPFAM" id="SSF50998">
    <property type="entry name" value="Quinoprotein alcohol dehydrogenase-like"/>
    <property type="match status" value="1"/>
</dbReference>
<evidence type="ECO:0000256" key="6">
    <source>
        <dbReference type="ARBA" id="ARBA00022846"/>
    </source>
</evidence>
<evidence type="ECO:0000256" key="5">
    <source>
        <dbReference type="ARBA" id="ARBA00022737"/>
    </source>
</evidence>
<dbReference type="STRING" id="166423.A0A0N0U7A6"/>
<dbReference type="GO" id="GO:0031514">
    <property type="term" value="C:motile cilium"/>
    <property type="evidence" value="ECO:0007669"/>
    <property type="project" value="UniProtKB-SubCell"/>
</dbReference>
<evidence type="ECO:0000256" key="8">
    <source>
        <dbReference type="ARBA" id="ARBA00023273"/>
    </source>
</evidence>
<comment type="subcellular location">
    <subcellularLocation>
        <location evidence="1">Cell projection</location>
        <location evidence="1">Cilium</location>
        <location evidence="1">Flagellum</location>
    </subcellularLocation>
    <subcellularLocation>
        <location evidence="2">Cytoplasm</location>
    </subcellularLocation>
</comment>
<gene>
    <name evidence="14" type="ORF">WN51_07230</name>
</gene>
<dbReference type="PANTHER" id="PTHR13720:SF14">
    <property type="entry name" value="CILIA- AND FLAGELLA-ASSOCIATED PROTEIN 52"/>
    <property type="match status" value="1"/>
</dbReference>
<dbReference type="AlphaFoldDB" id="A0A0N0U7A6"/>
<dbReference type="InterPro" id="IPR011047">
    <property type="entry name" value="Quinoprotein_ADH-like_sf"/>
</dbReference>
<dbReference type="SMART" id="SM00320">
    <property type="entry name" value="WD40"/>
    <property type="match status" value="8"/>
</dbReference>
<keyword evidence="5" id="KW-0677">Repeat</keyword>
<evidence type="ECO:0000256" key="3">
    <source>
        <dbReference type="ARBA" id="ARBA00022490"/>
    </source>
</evidence>
<feature type="repeat" description="WD" evidence="13">
    <location>
        <begin position="373"/>
        <end position="408"/>
    </location>
</feature>
<keyword evidence="8" id="KW-0966">Cell projection</keyword>
<name>A0A0N0U7A6_9HYME</name>
<evidence type="ECO:0000313" key="14">
    <source>
        <dbReference type="EMBL" id="KOX79228.1"/>
    </source>
</evidence>
<dbReference type="PRINTS" id="PR00320">
    <property type="entry name" value="GPROTEINBRPT"/>
</dbReference>
<dbReference type="EMBL" id="KQ435714">
    <property type="protein sequence ID" value="KOX79228.1"/>
    <property type="molecule type" value="Genomic_DNA"/>
</dbReference>
<keyword evidence="4 13" id="KW-0853">WD repeat</keyword>
<evidence type="ECO:0000256" key="12">
    <source>
        <dbReference type="ARBA" id="ARBA00047117"/>
    </source>
</evidence>
<evidence type="ECO:0000256" key="1">
    <source>
        <dbReference type="ARBA" id="ARBA00004230"/>
    </source>
</evidence>
<proteinExistence type="inferred from homology"/>
<keyword evidence="15" id="KW-1185">Reference proteome</keyword>
<evidence type="ECO:0000256" key="10">
    <source>
        <dbReference type="ARBA" id="ARBA00029552"/>
    </source>
</evidence>
<comment type="similarity">
    <text evidence="9">Belongs to the CFAP52 family.</text>
</comment>
<organism evidence="14 15">
    <name type="scientific">Melipona quadrifasciata</name>
    <dbReference type="NCBI Taxonomy" id="166423"/>
    <lineage>
        <taxon>Eukaryota</taxon>
        <taxon>Metazoa</taxon>
        <taxon>Ecdysozoa</taxon>
        <taxon>Arthropoda</taxon>
        <taxon>Hexapoda</taxon>
        <taxon>Insecta</taxon>
        <taxon>Pterygota</taxon>
        <taxon>Neoptera</taxon>
        <taxon>Endopterygota</taxon>
        <taxon>Hymenoptera</taxon>
        <taxon>Apocrita</taxon>
        <taxon>Aculeata</taxon>
        <taxon>Apoidea</taxon>
        <taxon>Anthophila</taxon>
        <taxon>Apidae</taxon>
        <taxon>Melipona</taxon>
    </lineage>
</organism>
<dbReference type="CDD" id="cd00200">
    <property type="entry name" value="WD40"/>
    <property type="match status" value="1"/>
</dbReference>
<feature type="repeat" description="WD" evidence="13">
    <location>
        <begin position="543"/>
        <end position="575"/>
    </location>
</feature>
<dbReference type="PROSITE" id="PS00678">
    <property type="entry name" value="WD_REPEATS_1"/>
    <property type="match status" value="2"/>
</dbReference>
<dbReference type="PROSITE" id="PS50294">
    <property type="entry name" value="WD_REPEATS_REGION"/>
    <property type="match status" value="3"/>
</dbReference>
<dbReference type="OrthoDB" id="6252103at2759"/>
<evidence type="ECO:0000256" key="11">
    <source>
        <dbReference type="ARBA" id="ARBA00046056"/>
    </source>
</evidence>
<sequence length="612" mass="67735">MNMEELEIFGIIAFDGVIRNGLRLHPDGEHLVYPMGNKITIKHIKTSEQFFLTGHENFVSALCISPSGELIASGQINHHGFKAMVIIWDYKNRKMKYSYEMHKVRVEDVCFTKNEQYLISLGGRDDGRIIIWDIENGTPLCGVLAGSETSGNIIIIAPTNTCKTSFITGGDSNLKLWRISTKDRKLYGTDVKVGKIKRSINCLVIDEDDENVYCGTTSGDIIKARLLNIDESEEGTKYPVMIGCYSKIPTRRRTRVAKTNGPDVEVYAGGVKNLLLLEKDKLIVGTGDGTIELIEITKDARLNVNKMNKSLTIPAIITYRTANVCAMVTSLIRNSSEIFATASKNDIRIWKLATQKELLRIIVPNFACSSICFDSNGGSIISVTITNDDDKLISGGCDGQVRIWNAKSKLRHLLQVLKEHRGPITSLHVSPDNKSLISSSTDGTCILWNLRNFTRKFMLSGNTMYMATCFTPSGVQILTCGTDGKIAYWETLDGSLVREIEGSITGILNTISISHDGQYFLTGSDDSIVKLWEYRTATTIRLGLAHAAAITRCVFAPDDKFIATASADGSIMLWKYPFLKTSITDDNKQHTLQSLSLSTVSVKNNGFEANCK</sequence>
<dbReference type="PANTHER" id="PTHR13720">
    <property type="entry name" value="WD-40 REPEAT PROTEIN"/>
    <property type="match status" value="1"/>
</dbReference>
<accession>A0A0N0U7A6</accession>
<evidence type="ECO:0000256" key="2">
    <source>
        <dbReference type="ARBA" id="ARBA00004496"/>
    </source>
</evidence>
<keyword evidence="3" id="KW-0963">Cytoplasm</keyword>
<reference evidence="14 15" key="1">
    <citation type="submission" date="2015-07" db="EMBL/GenBank/DDBJ databases">
        <title>The genome of Melipona quadrifasciata.</title>
        <authorList>
            <person name="Pan H."/>
            <person name="Kapheim K."/>
        </authorList>
    </citation>
    <scope>NUCLEOTIDE SEQUENCE [LARGE SCALE GENOMIC DNA]</scope>
    <source>
        <strain evidence="14">0111107301</strain>
        <tissue evidence="14">Whole body</tissue>
    </source>
</reference>
<dbReference type="GO" id="GO:0005930">
    <property type="term" value="C:axoneme"/>
    <property type="evidence" value="ECO:0007669"/>
    <property type="project" value="UniProtKB-ARBA"/>
</dbReference>
<evidence type="ECO:0000256" key="4">
    <source>
        <dbReference type="ARBA" id="ARBA00022574"/>
    </source>
</evidence>
<protein>
    <recommendedName>
        <fullName evidence="10">Cilia- and flagella-associated protein 52</fullName>
    </recommendedName>
</protein>
<dbReference type="InterPro" id="IPR019775">
    <property type="entry name" value="WD40_repeat_CS"/>
</dbReference>
<dbReference type="Gene3D" id="2.130.10.10">
    <property type="entry name" value="YVTN repeat-like/Quinoprotein amine dehydrogenase"/>
    <property type="match status" value="3"/>
</dbReference>
<feature type="repeat" description="WD" evidence="13">
    <location>
        <begin position="508"/>
        <end position="542"/>
    </location>
</feature>
<dbReference type="PROSITE" id="PS50082">
    <property type="entry name" value="WD_REPEATS_2"/>
    <property type="match status" value="4"/>
</dbReference>
<dbReference type="InterPro" id="IPR001680">
    <property type="entry name" value="WD40_rpt"/>
</dbReference>
<evidence type="ECO:0000256" key="7">
    <source>
        <dbReference type="ARBA" id="ARBA00023069"/>
    </source>
</evidence>
<dbReference type="SUPFAM" id="SSF63829">
    <property type="entry name" value="Calcium-dependent phosphotriesterase"/>
    <property type="match status" value="1"/>
</dbReference>
<keyword evidence="7" id="KW-0969">Cilium</keyword>
<comment type="function">
    <text evidence="11">Microtubule inner protein (MIP) part of the dynein-decorated doublet microtubules (DMTs) in cilia axoneme. Important for proper ciliary and flagellar beating. May act in cooperation with CFAP45 and axonemal dynein subunit DNAH11. May play a role in cell growth and/or survival.</text>
</comment>
<dbReference type="InterPro" id="IPR050630">
    <property type="entry name" value="WD_repeat_EMAP"/>
</dbReference>
<evidence type="ECO:0000256" key="9">
    <source>
        <dbReference type="ARBA" id="ARBA00029456"/>
    </source>
</evidence>
<dbReference type="InterPro" id="IPR020472">
    <property type="entry name" value="WD40_PAC1"/>
</dbReference>
<dbReference type="Pfam" id="PF00400">
    <property type="entry name" value="WD40"/>
    <property type="match status" value="6"/>
</dbReference>
<dbReference type="InterPro" id="IPR015943">
    <property type="entry name" value="WD40/YVTN_repeat-like_dom_sf"/>
</dbReference>